<proteinExistence type="predicted"/>
<protein>
    <submittedName>
        <fullName evidence="1">Uncharacterized protein</fullName>
    </submittedName>
</protein>
<gene>
    <name evidence="1" type="ORF">LEP1GSC038_4392</name>
</gene>
<accession>M6FX62</accession>
<evidence type="ECO:0000313" key="2">
    <source>
        <dbReference type="Proteomes" id="UP000012101"/>
    </source>
</evidence>
<dbReference type="AlphaFoldDB" id="M6FX62"/>
<reference evidence="1 2" key="1">
    <citation type="submission" date="2013-01" db="EMBL/GenBank/DDBJ databases">
        <authorList>
            <person name="Harkins D.M."/>
            <person name="Durkin A.S."/>
            <person name="Brinkac L.M."/>
            <person name="Haft D.H."/>
            <person name="Selengut J.D."/>
            <person name="Sanka R."/>
            <person name="DePew J."/>
            <person name="Purushe J."/>
            <person name="Hospenthal D.R."/>
            <person name="Murray C.K."/>
            <person name="Pimentel G."/>
            <person name="Wasfy M."/>
            <person name="Vinetz J.M."/>
            <person name="Sutton G.G."/>
            <person name="Nierman W.C."/>
            <person name="Fouts D.E."/>
        </authorList>
    </citation>
    <scope>NUCLEOTIDE SEQUENCE [LARGE SCALE GENOMIC DNA]</scope>
    <source>
        <strain evidence="1 2">2006001855</strain>
    </source>
</reference>
<dbReference type="EMBL" id="AFJM02000005">
    <property type="protein sequence ID" value="EMM74669.1"/>
    <property type="molecule type" value="Genomic_DNA"/>
</dbReference>
<organism evidence="1 2">
    <name type="scientific">Leptospira weilii str. 2006001855</name>
    <dbReference type="NCBI Taxonomy" id="996804"/>
    <lineage>
        <taxon>Bacteria</taxon>
        <taxon>Pseudomonadati</taxon>
        <taxon>Spirochaetota</taxon>
        <taxon>Spirochaetia</taxon>
        <taxon>Leptospirales</taxon>
        <taxon>Leptospiraceae</taxon>
        <taxon>Leptospira</taxon>
    </lineage>
</organism>
<comment type="caution">
    <text evidence="1">The sequence shown here is derived from an EMBL/GenBank/DDBJ whole genome shotgun (WGS) entry which is preliminary data.</text>
</comment>
<evidence type="ECO:0000313" key="1">
    <source>
        <dbReference type="EMBL" id="EMM74669.1"/>
    </source>
</evidence>
<dbReference type="Proteomes" id="UP000012101">
    <property type="component" value="Unassembled WGS sequence"/>
</dbReference>
<sequence length="100" mass="11320">MFRGQSETPRSKVEQDARLRRGRVPLPAKFFSSQLNHKIQNPDSNANFGKVFRATLGAKKRFRGTGCSEAKVRRLGAKSSRMRDCEEGESLCPQSFFLLN</sequence>
<name>M6FX62_9LEPT</name>